<dbReference type="GO" id="GO:0031941">
    <property type="term" value="C:filamentous actin"/>
    <property type="evidence" value="ECO:0007669"/>
    <property type="project" value="TreeGrafter"/>
</dbReference>
<dbReference type="Pfam" id="PF00595">
    <property type="entry name" value="PDZ"/>
    <property type="match status" value="1"/>
</dbReference>
<evidence type="ECO:0008006" key="13">
    <source>
        <dbReference type="Google" id="ProtNLM"/>
    </source>
</evidence>
<feature type="region of interest" description="Disordered" evidence="7">
    <location>
        <begin position="1739"/>
        <end position="1760"/>
    </location>
</feature>
<evidence type="ECO:0000256" key="4">
    <source>
        <dbReference type="ARBA" id="ARBA00022833"/>
    </source>
</evidence>
<keyword evidence="5 6" id="KW-0440">LIM domain</keyword>
<keyword evidence="8" id="KW-0812">Transmembrane</keyword>
<dbReference type="GO" id="GO:0001725">
    <property type="term" value="C:stress fiber"/>
    <property type="evidence" value="ECO:0007669"/>
    <property type="project" value="TreeGrafter"/>
</dbReference>
<feature type="compositionally biased region" description="Polar residues" evidence="7">
    <location>
        <begin position="408"/>
        <end position="418"/>
    </location>
</feature>
<dbReference type="GO" id="GO:0030036">
    <property type="term" value="P:actin cytoskeleton organization"/>
    <property type="evidence" value="ECO:0007669"/>
    <property type="project" value="TreeGrafter"/>
</dbReference>
<feature type="region of interest" description="Disordered" evidence="7">
    <location>
        <begin position="1055"/>
        <end position="1077"/>
    </location>
</feature>
<feature type="region of interest" description="Disordered" evidence="7">
    <location>
        <begin position="1801"/>
        <end position="1829"/>
    </location>
</feature>
<dbReference type="InterPro" id="IPR036034">
    <property type="entry name" value="PDZ_sf"/>
</dbReference>
<evidence type="ECO:0000256" key="8">
    <source>
        <dbReference type="SAM" id="Phobius"/>
    </source>
</evidence>
<feature type="region of interest" description="Disordered" evidence="7">
    <location>
        <begin position="389"/>
        <end position="418"/>
    </location>
</feature>
<feature type="region of interest" description="Disordered" evidence="7">
    <location>
        <begin position="447"/>
        <end position="468"/>
    </location>
</feature>
<name>A0A8S1B625_ARCPL</name>
<dbReference type="CDD" id="cd09461">
    <property type="entry name" value="LIM3_Enigma_like_1"/>
    <property type="match status" value="1"/>
</dbReference>
<keyword evidence="12" id="KW-1185">Reference proteome</keyword>
<comment type="caution">
    <text evidence="11">The sequence shown here is derived from an EMBL/GenBank/DDBJ whole genome shotgun (WGS) entry which is preliminary data.</text>
</comment>
<dbReference type="InterPro" id="IPR006643">
    <property type="entry name" value="Zasp-like_motif"/>
</dbReference>
<dbReference type="GO" id="GO:0030018">
    <property type="term" value="C:Z disc"/>
    <property type="evidence" value="ECO:0007669"/>
    <property type="project" value="TreeGrafter"/>
</dbReference>
<dbReference type="CDD" id="cd09360">
    <property type="entry name" value="LIM_ALP_like"/>
    <property type="match status" value="1"/>
</dbReference>
<dbReference type="FunFam" id="2.10.110.10:FF:000069">
    <property type="entry name" value="Uncharacterized protein, isoform Z"/>
    <property type="match status" value="1"/>
</dbReference>
<feature type="compositionally biased region" description="Low complexity" evidence="7">
    <location>
        <begin position="591"/>
        <end position="605"/>
    </location>
</feature>
<reference evidence="11 12" key="1">
    <citation type="submission" date="2020-04" db="EMBL/GenBank/DDBJ databases">
        <authorList>
            <person name="Wallbank WR R."/>
            <person name="Pardo Diaz C."/>
            <person name="Kozak K."/>
            <person name="Martin S."/>
            <person name="Jiggins C."/>
            <person name="Moest M."/>
            <person name="Warren A I."/>
            <person name="Byers J.R.P. K."/>
            <person name="Montejo-Kovacevich G."/>
            <person name="Yen C E."/>
        </authorList>
    </citation>
    <scope>NUCLEOTIDE SEQUENCE [LARGE SCALE GENOMIC DNA]</scope>
</reference>
<dbReference type="CDD" id="cd08368">
    <property type="entry name" value="LIM"/>
    <property type="match status" value="1"/>
</dbReference>
<evidence type="ECO:0000313" key="12">
    <source>
        <dbReference type="Proteomes" id="UP000494106"/>
    </source>
</evidence>
<evidence type="ECO:0000256" key="5">
    <source>
        <dbReference type="ARBA" id="ARBA00023038"/>
    </source>
</evidence>
<sequence>MLHVALCGAPSYTKGCWCEGIVRSRRLCGRGQWGQRAPEGEGWRGRSGGAPLVKNTTPILELSAFDMAQVITVRLNKADHQPLGFRLQGGKDFGTPLVVQKVNGGSAAERAGLQAGDALIRVNNTDVYLLRHQEAQDAIRAAGVNLELTVQRGGNTWRPTVTPTGSLPRPGSRPIGGSPALVTTTSLKATPQPTLAFGSGHNNVAKPFGYMNGNDSVKSIVNKQYNTPVNMYSDKTIAETLSAQTEVLAGGVLGVNFKKNEKTYDSEKSAVFKVLQEEQNDPEPVEVAHQGGTPAPSTPVSGLRHVQAPVTRPDAPVNNTGGLPPGQNICEECERLITGVFVRIKDKNLHVECFKCSTCGSSLKNQGYYNLNGKLYCDIHAKLVARQNPPAPNLEPVTVPPGGRVPTNTYSTPLPPLATNNYSNGSSSLFSPSSNLSGPKPFGSSIGSAYSPSLSPRSAPLSPARPVAAPAPALAPPAAPPLGAPFAPTQNVKSVVWPPPANNFDDEPSDYGKETTTQNVKKHTFDSKSAVAIVEQQVVDQFVTSKKQKEEISSSHSYSTATISSLTKTSQSESAIQSKQVNQEMSTGTMQSFSQKSSESQSSTVYQSQANIQSINQEKTEFQDVNKIQTAVAKENMQSQMTTDVQTTNNLVINTEFANKEVQESNKIDLNEVKQNETSVQQKTENVVLSQKDTEHKTFSKDKYIDTNDLYNQTLSQEKANPDTNKADVVRSMVDALTTAPDRPYSPLPTPSLPISNIGQTIPVSNTVPETFQQTGPNNAEENVEHKHVTDINQTQLPPRSSPMFLHEQKRGTTPIPPIKTYNPPEKVLPPIPMPEQTNPYIPPDFKIIIESKEPRDTTSSPLVDALTTAPDIPFTPTQIQNQEVGRGSLRDALTIAPDRPYSPFGSTSTNQTSQYMTSSVSHVTETNLSDIIKPIATQTSTLITDKIHSEFSAMQNTCQLQSSAEMSAFRPVSKQIFTPPQPEEFCKLSSFPPISNDIKTSFAQATKTKQETMYSESMVMQHSSVSSSMDTQCFSSVKNAQNYFEQLDKKESLTSSATRSKSGLHKPDSIPPYQRNFEQLPSQRGITPELYNAPAVLQRPVTPTTQLPRKSKEKSFEPNSTHIKPEVPVTKIPQLKTPVPQSELVHFHKDTPITMTFQPVTDENFLRFTPSRSRPSTPSLINKPAPIIPHYQMNLVTVEHLAPESHLYEPSSREASRSPTPKPRSRSPAQGPPPNPLKAQAPRVKENFPQNYTSESFMSQESSNKKQNETEQRGFRNATLLYNANDTKNWNQSQIYPSVVKEQKHTNVGYKTENYSKDDMKIKEDSLFQENYGQRQMQSQNVTEQGNTRTHTTRKTFEEFERTQSAKMVEIRKGGSSLPGEFEHLDSNIRPSNINHKQVFPPPLISVSPTPQSSSFNQTNPNFTSAAASRSFENYEPTKPSISGANQGPVCDPTPSTGSSVGAAARGKTFGVSSAPKRGRGVLNKAALPGSRVPLCGSFNELLATSSPHKTEFKSPAEERLIRKMAKMALNGYEIGIQRKIKPADHIQSMADKIQDTVVTKHPLNTDTPPTLENHLAKPSERVFKKPDNISDKIKDPLKNNHTTEYLPKPNILIPPPLPSSPVPIFNVHNTNIGIAINTDDDKKKQEIVAKSTYSNVTPDERIERADRYYNGNGYSSSEDSYKDKVEHNYTGTLKKTGLDKSSFLNSMNGFNGNQDNKTESKLDSVYSNTLNKRKLFEKPENISNSSTNEIKSNESNTRNKTSVFDLNCKTENAKNTFIHNDEDSNKKKELPNHLHNNSLYTLKTSPNNGIQFNGVERSNNHKDNTKLHADETKSLSDIDEKTHQENNDEEVVVRRQKKNIRNDDGRRDSHIIARPMSTIQCADVADGLYPVCHKCDKAITRGPFITALGRIWCPEHFICVNATCRRPLQDIGFVEENGQLYCEFCFEQYIAPACDKCHAKIKGDCLNAIGKHYHPECFNCVYCGKLFGNNPFFLEDGLPYCEADWNDLFTTKCFACGFPVEAGDRWVEALNNNYHSQCFNCTVCKKNLEGQSFFAKGDGKLLSKVSVDRVQRSTRHDITDLPNAKFENHPKGNSTVNDIVKTETITNEDVITVKFTPVPPELDSPRLLTPSQMYQIRQKSPAPIEYINNNFEDLQSYKIVSSLCKNKLFETDKLLPELQLEDTLVNRLDNLEPANEVTSLEDNSLNKVNVSEPLKRACSPLANEHISEQLSKIDSYLQESLEFCSGTKVRSTPSPVITDIMMGCNTHEKANTFMNQKIYEDNIIHSTTISEYKNEVNQISKEDIVTENAPENEELTGQKEYHRESELKMPSYDIDDKKSMSKLNSVTEKQPGVLRAIYNMPIHYHAAILCFFLIIYNLIFQYIKQNCNGNKK</sequence>
<protein>
    <recommendedName>
        <fullName evidence="13">PDZ and LIM domain protein Zasp</fullName>
    </recommendedName>
</protein>
<feature type="compositionally biased region" description="Basic and acidic residues" evidence="7">
    <location>
        <begin position="1207"/>
        <end position="1217"/>
    </location>
</feature>
<dbReference type="GO" id="GO:0061061">
    <property type="term" value="P:muscle structure development"/>
    <property type="evidence" value="ECO:0007669"/>
    <property type="project" value="TreeGrafter"/>
</dbReference>
<evidence type="ECO:0000256" key="2">
    <source>
        <dbReference type="ARBA" id="ARBA00022490"/>
    </source>
</evidence>
<dbReference type="SMART" id="SM00735">
    <property type="entry name" value="ZM"/>
    <property type="match status" value="1"/>
</dbReference>
<feature type="region of interest" description="Disordered" evidence="7">
    <location>
        <begin position="1100"/>
        <end position="1125"/>
    </location>
</feature>
<dbReference type="FunFam" id="2.10.110.10:FF:000073">
    <property type="entry name" value="Uncharacterized protein, isoform Z"/>
    <property type="match status" value="1"/>
</dbReference>
<gene>
    <name evidence="11" type="ORF">APLA_LOCUS13300</name>
</gene>
<keyword evidence="3 6" id="KW-0479">Metal-binding</keyword>
<dbReference type="FunFam" id="2.10.110.10:FF:000060">
    <property type="entry name" value="Uncharacterized protein, isoform Z"/>
    <property type="match status" value="1"/>
</dbReference>
<dbReference type="Gene3D" id="2.30.42.10">
    <property type="match status" value="1"/>
</dbReference>
<evidence type="ECO:0000259" key="10">
    <source>
        <dbReference type="PROSITE" id="PS50106"/>
    </source>
</evidence>
<dbReference type="Proteomes" id="UP000494106">
    <property type="component" value="Unassembled WGS sequence"/>
</dbReference>
<dbReference type="PROSITE" id="PS00478">
    <property type="entry name" value="LIM_DOMAIN_1"/>
    <property type="match status" value="1"/>
</dbReference>
<dbReference type="GO" id="GO:0046872">
    <property type="term" value="F:metal ion binding"/>
    <property type="evidence" value="ECO:0007669"/>
    <property type="project" value="UniProtKB-KW"/>
</dbReference>
<feature type="compositionally biased region" description="Polar residues" evidence="7">
    <location>
        <begin position="1801"/>
        <end position="1813"/>
    </location>
</feature>
<feature type="transmembrane region" description="Helical" evidence="8">
    <location>
        <begin position="2364"/>
        <end position="2385"/>
    </location>
</feature>
<organism evidence="11 12">
    <name type="scientific">Arctia plantaginis</name>
    <name type="common">Wood tiger moth</name>
    <name type="synonym">Phalaena plantaginis</name>
    <dbReference type="NCBI Taxonomy" id="874455"/>
    <lineage>
        <taxon>Eukaryota</taxon>
        <taxon>Metazoa</taxon>
        <taxon>Ecdysozoa</taxon>
        <taxon>Arthropoda</taxon>
        <taxon>Hexapoda</taxon>
        <taxon>Insecta</taxon>
        <taxon>Pterygota</taxon>
        <taxon>Neoptera</taxon>
        <taxon>Endopterygota</taxon>
        <taxon>Lepidoptera</taxon>
        <taxon>Glossata</taxon>
        <taxon>Ditrysia</taxon>
        <taxon>Noctuoidea</taxon>
        <taxon>Erebidae</taxon>
        <taxon>Arctiinae</taxon>
        <taxon>Arctia</taxon>
    </lineage>
</organism>
<keyword evidence="8" id="KW-1133">Transmembrane helix</keyword>
<dbReference type="PROSITE" id="PS50023">
    <property type="entry name" value="LIM_DOMAIN_2"/>
    <property type="match status" value="3"/>
</dbReference>
<evidence type="ECO:0000256" key="1">
    <source>
        <dbReference type="ARBA" id="ARBA00004496"/>
    </source>
</evidence>
<comment type="subcellular location">
    <subcellularLocation>
        <location evidence="1">Cytoplasm</location>
    </subcellularLocation>
</comment>
<dbReference type="PANTHER" id="PTHR24214">
    <property type="entry name" value="PDZ AND LIM DOMAIN PROTEIN ZASP"/>
    <property type="match status" value="1"/>
</dbReference>
<feature type="compositionally biased region" description="Low complexity" evidence="7">
    <location>
        <begin position="448"/>
        <end position="468"/>
    </location>
</feature>
<feature type="compositionally biased region" description="Polar residues" evidence="7">
    <location>
        <begin position="566"/>
        <end position="590"/>
    </location>
</feature>
<dbReference type="PROSITE" id="PS50106">
    <property type="entry name" value="PDZ"/>
    <property type="match status" value="1"/>
</dbReference>
<dbReference type="InterPro" id="IPR050604">
    <property type="entry name" value="PDZ-LIM_domain"/>
</dbReference>
<dbReference type="CDD" id="cd23068">
    <property type="entry name" value="PDZ_ZASP52-like"/>
    <property type="match status" value="1"/>
</dbReference>
<dbReference type="SUPFAM" id="SSF50156">
    <property type="entry name" value="PDZ domain-like"/>
    <property type="match status" value="1"/>
</dbReference>
<dbReference type="InterPro" id="IPR031847">
    <property type="entry name" value="PDLI1-4/Zasp-like_mid"/>
</dbReference>
<feature type="compositionally biased region" description="Low complexity" evidence="7">
    <location>
        <begin position="165"/>
        <end position="174"/>
    </location>
</feature>
<evidence type="ECO:0000313" key="11">
    <source>
        <dbReference type="EMBL" id="CAB3252085.1"/>
    </source>
</evidence>
<feature type="domain" description="LIM zinc-binding" evidence="9">
    <location>
        <begin position="2014"/>
        <end position="2075"/>
    </location>
</feature>
<feature type="compositionally biased region" description="Low complexity" evidence="7">
    <location>
        <begin position="554"/>
        <end position="565"/>
    </location>
</feature>
<feature type="region of interest" description="Disordered" evidence="7">
    <location>
        <begin position="1436"/>
        <end position="1465"/>
    </location>
</feature>
<dbReference type="InterPro" id="IPR001781">
    <property type="entry name" value="Znf_LIM"/>
</dbReference>
<keyword evidence="4 6" id="KW-0862">Zinc</keyword>
<feature type="domain" description="PDZ" evidence="10">
    <location>
        <begin position="72"/>
        <end position="154"/>
    </location>
</feature>
<feature type="compositionally biased region" description="Low complexity" evidence="7">
    <location>
        <begin position="396"/>
        <end position="407"/>
    </location>
</feature>
<dbReference type="EMBL" id="CADEBC010000552">
    <property type="protein sequence ID" value="CAB3252085.1"/>
    <property type="molecule type" value="Genomic_DNA"/>
</dbReference>
<evidence type="ECO:0000256" key="7">
    <source>
        <dbReference type="SAM" id="MobiDB-lite"/>
    </source>
</evidence>
<dbReference type="CDD" id="cd09455">
    <property type="entry name" value="LIM1_Enigma_like_1"/>
    <property type="match status" value="1"/>
</dbReference>
<dbReference type="GO" id="GO:0005912">
    <property type="term" value="C:adherens junction"/>
    <property type="evidence" value="ECO:0007669"/>
    <property type="project" value="TreeGrafter"/>
</dbReference>
<feature type="compositionally biased region" description="Polar residues" evidence="7">
    <location>
        <begin position="155"/>
        <end position="164"/>
    </location>
</feature>
<proteinExistence type="predicted"/>
<dbReference type="PANTHER" id="PTHR24214:SF38">
    <property type="entry name" value="PDZ AND LIM DOMAIN PROTEIN ZASP-RELATED"/>
    <property type="match status" value="1"/>
</dbReference>
<dbReference type="Pfam" id="PF15936">
    <property type="entry name" value="DUF4749"/>
    <property type="match status" value="1"/>
</dbReference>
<dbReference type="GO" id="GO:0051371">
    <property type="term" value="F:muscle alpha-actinin binding"/>
    <property type="evidence" value="ECO:0007669"/>
    <property type="project" value="TreeGrafter"/>
</dbReference>
<feature type="region of interest" description="Disordered" evidence="7">
    <location>
        <begin position="545"/>
        <end position="605"/>
    </location>
</feature>
<dbReference type="FunFam" id="2.10.110.10:FF:000020">
    <property type="entry name" value="PDZ and LIM domain protein 5"/>
    <property type="match status" value="1"/>
</dbReference>
<feature type="compositionally biased region" description="Basic and acidic residues" evidence="7">
    <location>
        <begin position="1820"/>
        <end position="1829"/>
    </location>
</feature>
<dbReference type="SUPFAM" id="SSF57716">
    <property type="entry name" value="Glucocorticoid receptor-like (DNA-binding domain)"/>
    <property type="match status" value="4"/>
</dbReference>
<keyword evidence="2" id="KW-0963">Cytoplasm</keyword>
<dbReference type="SMART" id="SM00228">
    <property type="entry name" value="PDZ"/>
    <property type="match status" value="1"/>
</dbReference>
<dbReference type="GO" id="GO:0003779">
    <property type="term" value="F:actin binding"/>
    <property type="evidence" value="ECO:0007669"/>
    <property type="project" value="TreeGrafter"/>
</dbReference>
<dbReference type="GO" id="GO:0007507">
    <property type="term" value="P:heart development"/>
    <property type="evidence" value="ECO:0007669"/>
    <property type="project" value="TreeGrafter"/>
</dbReference>
<dbReference type="FunFam" id="2.30.42.10:FF:000055">
    <property type="entry name" value="PDZ and LIM domain protein 3"/>
    <property type="match status" value="1"/>
</dbReference>
<feature type="region of interest" description="Disordered" evidence="7">
    <location>
        <begin position="1207"/>
        <end position="1244"/>
    </location>
</feature>
<dbReference type="SMART" id="SM00132">
    <property type="entry name" value="LIM"/>
    <property type="match status" value="4"/>
</dbReference>
<dbReference type="Gene3D" id="2.10.110.10">
    <property type="entry name" value="Cysteine Rich Protein"/>
    <property type="match status" value="4"/>
</dbReference>
<dbReference type="Pfam" id="PF00412">
    <property type="entry name" value="LIM"/>
    <property type="match status" value="4"/>
</dbReference>
<accession>A0A8S1B625</accession>
<dbReference type="InterPro" id="IPR001478">
    <property type="entry name" value="PDZ"/>
</dbReference>
<keyword evidence="8" id="KW-0472">Membrane</keyword>
<evidence type="ECO:0000259" key="9">
    <source>
        <dbReference type="PROSITE" id="PS50023"/>
    </source>
</evidence>
<dbReference type="OrthoDB" id="5911912at2759"/>
<feature type="domain" description="LIM zinc-binding" evidence="9">
    <location>
        <begin position="1954"/>
        <end position="2013"/>
    </location>
</feature>
<feature type="region of interest" description="Disordered" evidence="7">
    <location>
        <begin position="155"/>
        <end position="174"/>
    </location>
</feature>
<feature type="compositionally biased region" description="Polar residues" evidence="7">
    <location>
        <begin position="1743"/>
        <end position="1760"/>
    </location>
</feature>
<feature type="region of interest" description="Disordered" evidence="7">
    <location>
        <begin position="279"/>
        <end position="302"/>
    </location>
</feature>
<evidence type="ECO:0000256" key="6">
    <source>
        <dbReference type="PROSITE-ProRule" id="PRU00125"/>
    </source>
</evidence>
<evidence type="ECO:0000256" key="3">
    <source>
        <dbReference type="ARBA" id="ARBA00022723"/>
    </source>
</evidence>
<feature type="domain" description="LIM zinc-binding" evidence="9">
    <location>
        <begin position="328"/>
        <end position="387"/>
    </location>
</feature>